<dbReference type="WBParaSite" id="jg4754">
    <property type="protein sequence ID" value="jg4754"/>
    <property type="gene ID" value="jg4754"/>
</dbReference>
<dbReference type="AlphaFoldDB" id="A0A915ECQ1"/>
<evidence type="ECO:0000256" key="1">
    <source>
        <dbReference type="SAM" id="MobiDB-lite"/>
    </source>
</evidence>
<feature type="signal peptide" evidence="2">
    <location>
        <begin position="1"/>
        <end position="17"/>
    </location>
</feature>
<feature type="region of interest" description="Disordered" evidence="1">
    <location>
        <begin position="93"/>
        <end position="130"/>
    </location>
</feature>
<feature type="chain" id="PRO_5036928598" evidence="2">
    <location>
        <begin position="18"/>
        <end position="130"/>
    </location>
</feature>
<protein>
    <submittedName>
        <fullName evidence="4">Uncharacterized protein</fullName>
    </submittedName>
</protein>
<keyword evidence="2" id="KW-0732">Signal</keyword>
<accession>A0A915ECQ1</accession>
<evidence type="ECO:0000313" key="3">
    <source>
        <dbReference type="Proteomes" id="UP000887574"/>
    </source>
</evidence>
<keyword evidence="3" id="KW-1185">Reference proteome</keyword>
<organism evidence="3 4">
    <name type="scientific">Ditylenchus dipsaci</name>
    <dbReference type="NCBI Taxonomy" id="166011"/>
    <lineage>
        <taxon>Eukaryota</taxon>
        <taxon>Metazoa</taxon>
        <taxon>Ecdysozoa</taxon>
        <taxon>Nematoda</taxon>
        <taxon>Chromadorea</taxon>
        <taxon>Rhabditida</taxon>
        <taxon>Tylenchina</taxon>
        <taxon>Tylenchomorpha</taxon>
        <taxon>Sphaerularioidea</taxon>
        <taxon>Anguinidae</taxon>
        <taxon>Anguininae</taxon>
        <taxon>Ditylenchus</taxon>
    </lineage>
</organism>
<dbReference type="Proteomes" id="UP000887574">
    <property type="component" value="Unplaced"/>
</dbReference>
<name>A0A915ECQ1_9BILA</name>
<reference evidence="4" key="1">
    <citation type="submission" date="2022-11" db="UniProtKB">
        <authorList>
            <consortium name="WormBaseParasite"/>
        </authorList>
    </citation>
    <scope>IDENTIFICATION</scope>
</reference>
<proteinExistence type="predicted"/>
<evidence type="ECO:0000256" key="2">
    <source>
        <dbReference type="SAM" id="SignalP"/>
    </source>
</evidence>
<evidence type="ECO:0000313" key="4">
    <source>
        <dbReference type="WBParaSite" id="jg4754"/>
    </source>
</evidence>
<sequence>MLSLPVFLFFIVAIVNCQDACNRRCQAYLVQLDKMLSEAKGTMAELEMHDYLSFEKLCAQYEAFYICIHECPTYDPKLFIETERMWKEVHQECMPGTNPTPSPISEEDEDEMVTQPGTNQYSLAEELMED</sequence>